<dbReference type="HOGENOM" id="CLU_018272_3_4_9"/>
<comment type="pathway">
    <text evidence="1">Cofactor biosynthesis; thiamine diphosphate biosynthesis.</text>
</comment>
<dbReference type="Proteomes" id="UP000054164">
    <property type="component" value="Unassembled WGS sequence"/>
</dbReference>
<organism evidence="4">
    <name type="scientific">Clostridium botulinum B str. Osaka05</name>
    <dbReference type="NCBI Taxonomy" id="1407017"/>
    <lineage>
        <taxon>Bacteria</taxon>
        <taxon>Bacillati</taxon>
        <taxon>Bacillota</taxon>
        <taxon>Clostridia</taxon>
        <taxon>Eubacteriales</taxon>
        <taxon>Clostridiaceae</taxon>
        <taxon>Clostridium</taxon>
    </lineage>
</organism>
<evidence type="ECO:0000256" key="1">
    <source>
        <dbReference type="ARBA" id="ARBA00004948"/>
    </source>
</evidence>
<reference evidence="4" key="1">
    <citation type="submission" date="2013-10" db="EMBL/GenBank/DDBJ databases">
        <title>Draft genome sequence of Clostridium botulinum type B strain Osaka05.</title>
        <authorList>
            <person name="Sakaguchi Y."/>
            <person name="Hosomi K."/>
            <person name="Uchiyama J."/>
            <person name="Ogura Y."/>
            <person name="Sakaguchi M."/>
            <person name="Kohda T."/>
            <person name="Mukamoto M."/>
            <person name="Misawa N."/>
            <person name="Matsuzaki S."/>
            <person name="Hayashi T."/>
            <person name="Kozaki S."/>
        </authorList>
    </citation>
    <scope>NUCLEOTIDE SEQUENCE</scope>
    <source>
        <strain evidence="4">Osaka05</strain>
    </source>
</reference>
<dbReference type="AlphaFoldDB" id="A0A0S6U5B9"/>
<proteinExistence type="predicted"/>
<dbReference type="PANTHER" id="PTHR20857:SF15">
    <property type="entry name" value="THIAMINE-PHOSPHATE SYNTHASE"/>
    <property type="match status" value="1"/>
</dbReference>
<dbReference type="CDD" id="cd00564">
    <property type="entry name" value="TMP_TenI"/>
    <property type="match status" value="1"/>
</dbReference>
<dbReference type="EMBL" id="DF384213">
    <property type="protein sequence ID" value="GAE02649.1"/>
    <property type="molecule type" value="Genomic_DNA"/>
</dbReference>
<evidence type="ECO:0000256" key="2">
    <source>
        <dbReference type="ARBA" id="ARBA00022977"/>
    </source>
</evidence>
<dbReference type="GO" id="GO:0004789">
    <property type="term" value="F:thiamine-phosphate diphosphorylase activity"/>
    <property type="evidence" value="ECO:0007669"/>
    <property type="project" value="TreeGrafter"/>
</dbReference>
<accession>A0A0S6U5B9</accession>
<dbReference type="PANTHER" id="PTHR20857">
    <property type="entry name" value="THIAMINE-PHOSPHATE PYROPHOSPHORYLASE"/>
    <property type="match status" value="1"/>
</dbReference>
<dbReference type="InterPro" id="IPR013785">
    <property type="entry name" value="Aldolase_TIM"/>
</dbReference>
<name>A0A0S6U5B9_CLOBO</name>
<feature type="domain" description="Thiamine phosphate synthase/TenI" evidence="3">
    <location>
        <begin position="8"/>
        <end position="192"/>
    </location>
</feature>
<dbReference type="InterPro" id="IPR036206">
    <property type="entry name" value="ThiamineP_synth_sf"/>
</dbReference>
<dbReference type="InterPro" id="IPR022998">
    <property type="entry name" value="ThiamineP_synth_TenI"/>
</dbReference>
<dbReference type="Pfam" id="PF02581">
    <property type="entry name" value="TMP-TENI"/>
    <property type="match status" value="1"/>
</dbReference>
<evidence type="ECO:0000259" key="3">
    <source>
        <dbReference type="Pfam" id="PF02581"/>
    </source>
</evidence>
<protein>
    <submittedName>
        <fullName evidence="4">Thiamine-phosphate pyrophosphorylase ThiE</fullName>
    </submittedName>
</protein>
<sequence>MIIYMYKLLAITNRHICNNEFLAQIQDICTLNEKNTVIESVSIVLREKDLSENDYKKLAAKVLNICEKNNTECILHTYYKVAKELNCKKIHLPLHVLKSNPNIYKDFNEIGISIHSVSEAIEAMNLGATYITAGHIFATDCKKGLPPRGLGFLSSVCSSVHIPVYAIGGISPANAEKAINAGAEGVCIMSGLMTCESSKLFISK</sequence>
<gene>
    <name evidence="4" type="ORF">CBO05C_2339</name>
</gene>
<dbReference type="Gene3D" id="3.20.20.70">
    <property type="entry name" value="Aldolase class I"/>
    <property type="match status" value="1"/>
</dbReference>
<dbReference type="GO" id="GO:0005737">
    <property type="term" value="C:cytoplasm"/>
    <property type="evidence" value="ECO:0007669"/>
    <property type="project" value="TreeGrafter"/>
</dbReference>
<dbReference type="GO" id="GO:0009228">
    <property type="term" value="P:thiamine biosynthetic process"/>
    <property type="evidence" value="ECO:0007669"/>
    <property type="project" value="UniProtKB-KW"/>
</dbReference>
<evidence type="ECO:0000313" key="4">
    <source>
        <dbReference type="EMBL" id="GAE02649.1"/>
    </source>
</evidence>
<dbReference type="SUPFAM" id="SSF51391">
    <property type="entry name" value="Thiamin phosphate synthase"/>
    <property type="match status" value="1"/>
</dbReference>
<keyword evidence="2" id="KW-0784">Thiamine biosynthesis</keyword>